<dbReference type="OrthoDB" id="2629339at2"/>
<gene>
    <name evidence="1" type="ORF">DL346_07645</name>
</gene>
<dbReference type="AlphaFoldDB" id="A0A328U883"/>
<dbReference type="EMBL" id="QLUW01000001">
    <property type="protein sequence ID" value="RAP78292.1"/>
    <property type="molecule type" value="Genomic_DNA"/>
</dbReference>
<reference evidence="1 2" key="1">
    <citation type="submission" date="2018-06" db="EMBL/GenBank/DDBJ databases">
        <title>Paenibacillus montanisoli sp. nov., isolated from mountain area soil.</title>
        <authorList>
            <person name="Wu M."/>
        </authorList>
    </citation>
    <scope>NUCLEOTIDE SEQUENCE [LARGE SCALE GENOMIC DNA]</scope>
    <source>
        <strain evidence="1 2">RA17</strain>
    </source>
</reference>
<evidence type="ECO:0000313" key="1">
    <source>
        <dbReference type="EMBL" id="RAP78292.1"/>
    </source>
</evidence>
<dbReference type="Proteomes" id="UP000249260">
    <property type="component" value="Unassembled WGS sequence"/>
</dbReference>
<keyword evidence="2" id="KW-1185">Reference proteome</keyword>
<comment type="caution">
    <text evidence="1">The sequence shown here is derived from an EMBL/GenBank/DDBJ whole genome shotgun (WGS) entry which is preliminary data.</text>
</comment>
<sequence>MEGNNSTAKCAVQRLGRVVAVVPSGVTIEVEGKVLTLRHDRAEAGVKTGDNLLWNGKLWVVVPNNDEN</sequence>
<evidence type="ECO:0000313" key="2">
    <source>
        <dbReference type="Proteomes" id="UP000249260"/>
    </source>
</evidence>
<organism evidence="1 2">
    <name type="scientific">Paenibacillus montanisoli</name>
    <dbReference type="NCBI Taxonomy" id="2081970"/>
    <lineage>
        <taxon>Bacteria</taxon>
        <taxon>Bacillati</taxon>
        <taxon>Bacillota</taxon>
        <taxon>Bacilli</taxon>
        <taxon>Bacillales</taxon>
        <taxon>Paenibacillaceae</taxon>
        <taxon>Paenibacillus</taxon>
    </lineage>
</organism>
<name>A0A328U883_9BACL</name>
<proteinExistence type="predicted"/>
<dbReference type="RefSeq" id="WP_112881415.1">
    <property type="nucleotide sequence ID" value="NZ_QLUW01000001.1"/>
</dbReference>
<protein>
    <submittedName>
        <fullName evidence="1">Uncharacterized protein</fullName>
    </submittedName>
</protein>
<accession>A0A328U883</accession>